<dbReference type="Gene3D" id="3.40.50.1820">
    <property type="entry name" value="alpha/beta hydrolase"/>
    <property type="match status" value="1"/>
</dbReference>
<dbReference type="EMBL" id="CAKKNE010000001">
    <property type="protein sequence ID" value="CAH0365437.1"/>
    <property type="molecule type" value="Genomic_DNA"/>
</dbReference>
<name>A0A8J2WR50_9STRA</name>
<dbReference type="AlphaFoldDB" id="A0A8J2WR50"/>
<evidence type="ECO:0000259" key="1">
    <source>
        <dbReference type="Pfam" id="PF12697"/>
    </source>
</evidence>
<reference evidence="2" key="1">
    <citation type="submission" date="2021-11" db="EMBL/GenBank/DDBJ databases">
        <authorList>
            <consortium name="Genoscope - CEA"/>
            <person name="William W."/>
        </authorList>
    </citation>
    <scope>NUCLEOTIDE SEQUENCE</scope>
</reference>
<dbReference type="Pfam" id="PF12697">
    <property type="entry name" value="Abhydrolase_6"/>
    <property type="match status" value="1"/>
</dbReference>
<feature type="domain" description="AB hydrolase-1" evidence="1">
    <location>
        <begin position="196"/>
        <end position="449"/>
    </location>
</feature>
<protein>
    <recommendedName>
        <fullName evidence="1">AB hydrolase-1 domain-containing protein</fullName>
    </recommendedName>
</protein>
<comment type="caution">
    <text evidence="2">The sequence shown here is derived from an EMBL/GenBank/DDBJ whole genome shotgun (WGS) entry which is preliminary data.</text>
</comment>
<dbReference type="PANTHER" id="PTHR22753:SF14">
    <property type="entry name" value="MONOACYLGLYCEROL_DIACYLGLYCEROL O-ACYLTRANSFERASE"/>
    <property type="match status" value="1"/>
</dbReference>
<proteinExistence type="predicted"/>
<dbReference type="InterPro" id="IPR029058">
    <property type="entry name" value="AB_hydrolase_fold"/>
</dbReference>
<evidence type="ECO:0000313" key="2">
    <source>
        <dbReference type="EMBL" id="CAH0365437.1"/>
    </source>
</evidence>
<gene>
    <name evidence="2" type="ORF">PECAL_1P18770</name>
</gene>
<dbReference type="SUPFAM" id="SSF53474">
    <property type="entry name" value="alpha/beta-Hydrolases"/>
    <property type="match status" value="1"/>
</dbReference>
<evidence type="ECO:0000313" key="3">
    <source>
        <dbReference type="Proteomes" id="UP000789595"/>
    </source>
</evidence>
<dbReference type="GO" id="GO:0016020">
    <property type="term" value="C:membrane"/>
    <property type="evidence" value="ECO:0007669"/>
    <property type="project" value="TreeGrafter"/>
</dbReference>
<dbReference type="InterPro" id="IPR000073">
    <property type="entry name" value="AB_hydrolase_1"/>
</dbReference>
<sequence length="469" mass="50569">MQRLALLAAAVQTTALQRPPVVKRVDVEVTRQLDGVSPEHAREAWLDYSWTSGGGIPALVLREPADAKLPSARTLVPAGLREELAYVDETADEELVARYRVSDPGPLLGLDVVNGSHTGLVAFSQTENGCEMRWEVSFDCRGRAGFWKQATEFLVGNAADALQSYVTKPSAPYWFDPLSEFGLARDGDASDKPLLLVLPGLDGSSVTAWMQYPELGEAYDLRCLVLPANCRGSYEDWVNTAVEEVEKAALRAEASRLLKKVERPVFVLGESMGAGVALDVAARSSVAGAVLVSPATGGDRTALGGARSKLVRLPDPVLALVIALSSYQLLDRGQLDTTLRRIATGETSPLLEGEDREAYAWRVVGELPQRLALPASACRHRMREWVGPSIAAGSADALQKQTAPLLIVAGTADLRVPAEEEARRIARDAPPQCLPRLHFVEGAGHAGATDDRLDLRAVMDAWRREVVGV</sequence>
<dbReference type="OrthoDB" id="44277at2759"/>
<dbReference type="Proteomes" id="UP000789595">
    <property type="component" value="Unassembled WGS sequence"/>
</dbReference>
<organism evidence="2 3">
    <name type="scientific">Pelagomonas calceolata</name>
    <dbReference type="NCBI Taxonomy" id="35677"/>
    <lineage>
        <taxon>Eukaryota</taxon>
        <taxon>Sar</taxon>
        <taxon>Stramenopiles</taxon>
        <taxon>Ochrophyta</taxon>
        <taxon>Pelagophyceae</taxon>
        <taxon>Pelagomonadales</taxon>
        <taxon>Pelagomonadaceae</taxon>
        <taxon>Pelagomonas</taxon>
    </lineage>
</organism>
<keyword evidence="3" id="KW-1185">Reference proteome</keyword>
<dbReference type="PANTHER" id="PTHR22753">
    <property type="entry name" value="TRANSMEMBRANE PROTEIN 68"/>
    <property type="match status" value="1"/>
</dbReference>
<accession>A0A8J2WR50</accession>